<name>A0ABP9JXP7_9NOCA</name>
<dbReference type="Proteomes" id="UP001500603">
    <property type="component" value="Unassembled WGS sequence"/>
</dbReference>
<evidence type="ECO:0000313" key="3">
    <source>
        <dbReference type="Proteomes" id="UP001500603"/>
    </source>
</evidence>
<organism evidence="2 3">
    <name type="scientific">Nocardia callitridis</name>
    <dbReference type="NCBI Taxonomy" id="648753"/>
    <lineage>
        <taxon>Bacteria</taxon>
        <taxon>Bacillati</taxon>
        <taxon>Actinomycetota</taxon>
        <taxon>Actinomycetes</taxon>
        <taxon>Mycobacteriales</taxon>
        <taxon>Nocardiaceae</taxon>
        <taxon>Nocardia</taxon>
    </lineage>
</organism>
<feature type="domain" description="O-acyltransferase WSD1-like N-terminal" evidence="1">
    <location>
        <begin position="25"/>
        <end position="160"/>
    </location>
</feature>
<reference evidence="3" key="1">
    <citation type="journal article" date="2019" name="Int. J. Syst. Evol. Microbiol.">
        <title>The Global Catalogue of Microorganisms (GCM) 10K type strain sequencing project: providing services to taxonomists for standard genome sequencing and annotation.</title>
        <authorList>
            <consortium name="The Broad Institute Genomics Platform"/>
            <consortium name="The Broad Institute Genome Sequencing Center for Infectious Disease"/>
            <person name="Wu L."/>
            <person name="Ma J."/>
        </authorList>
    </citation>
    <scope>NUCLEOTIDE SEQUENCE [LARGE SCALE GENOMIC DNA]</scope>
    <source>
        <strain evidence="3">JCM 18298</strain>
    </source>
</reference>
<dbReference type="InterPro" id="IPR004255">
    <property type="entry name" value="O-acyltransferase_WSD1_N"/>
</dbReference>
<proteinExistence type="predicted"/>
<keyword evidence="3" id="KW-1185">Reference proteome</keyword>
<evidence type="ECO:0000259" key="1">
    <source>
        <dbReference type="Pfam" id="PF03007"/>
    </source>
</evidence>
<comment type="caution">
    <text evidence="2">The sequence shown here is derived from an EMBL/GenBank/DDBJ whole genome shotgun (WGS) entry which is preliminary data.</text>
</comment>
<gene>
    <name evidence="2" type="ORF">GCM10023318_09640</name>
</gene>
<dbReference type="Pfam" id="PF03007">
    <property type="entry name" value="WS_DGAT_cat"/>
    <property type="match status" value="1"/>
</dbReference>
<sequence>MYWLSGRTRNDLFLLYCFDDVGRETDELRAFIARRSSDIAELRVRLREVRGDMDYPSWVRCEFAAQQFVEHTLPQPDWSSVTAALGELVGTGVDAVQRPWRLHVFRAITGAPGYEDRGRALVTVLQISHALADGRRAAALARALFAQNPQPVAGVREEGGASVGRMSGGTPSMGALGLLRFPGDFAATVVRGFHAARARRQLGELTASGELPGPGPDFVPSIVNRTVLEGQQDHQVRMMVFAAAALRVPGRTLTVIALTAISLALARHLSDRGAPIDRLGAQVPVALPRPPSGRKTYPRNNFRSVGVDLLADEPDLRRRADGIAEALADRRQRAQHPLLSAQDRVTAGLPAPLLRRDVDRYPLETVPPKIAGHTVVSSVDRGPADLAFGGGTVRFTAGFPAIGSVMHLTHGIHGIGDTITVSLHADPVTVPDLDSYAVLLRAALLEVVSALE</sequence>
<dbReference type="EMBL" id="BAABJM010000001">
    <property type="protein sequence ID" value="GAA5045383.1"/>
    <property type="molecule type" value="Genomic_DNA"/>
</dbReference>
<accession>A0ABP9JXP7</accession>
<evidence type="ECO:0000313" key="2">
    <source>
        <dbReference type="EMBL" id="GAA5045383.1"/>
    </source>
</evidence>
<protein>
    <submittedName>
        <fullName evidence="2">Wax ester/triacylglycerol synthase family O-acyltransferase</fullName>
    </submittedName>
</protein>